<dbReference type="EMBL" id="CAJMWZ010004315">
    <property type="protein sequence ID" value="CAE6488138.1"/>
    <property type="molecule type" value="Genomic_DNA"/>
</dbReference>
<evidence type="ECO:0000313" key="2">
    <source>
        <dbReference type="EMBL" id="CAE7227009.1"/>
    </source>
</evidence>
<dbReference type="Proteomes" id="UP000663850">
    <property type="component" value="Unassembled WGS sequence"/>
</dbReference>
<comment type="caution">
    <text evidence="2">The sequence shown here is derived from an EMBL/GenBank/DDBJ whole genome shotgun (WGS) entry which is preliminary data.</text>
</comment>
<protein>
    <submittedName>
        <fullName evidence="2">Uncharacterized protein</fullName>
    </submittedName>
</protein>
<gene>
    <name evidence="2" type="ORF">RDB_LOCUS177523</name>
    <name evidence="1" type="ORF">RDB_LOCUS81845</name>
</gene>
<sequence>MYNFQEDIFPVPALKRVLLDPIDPPHLFASQWVYGIRTFSDWIEGCYENNKGSLSYGFGVKLEKAVRAIKEHEKRLVSKVTNDPVYANPFSAYNGYVAALADITAYMQRLPLEEQKQPFLLTLANTFEQRRQISLELAEARSGKSITGRA</sequence>
<accession>A0A8H3I5Y9</accession>
<proteinExistence type="predicted"/>
<reference evidence="2" key="1">
    <citation type="submission" date="2021-01" db="EMBL/GenBank/DDBJ databases">
        <authorList>
            <person name="Kaushik A."/>
        </authorList>
    </citation>
    <scope>NUCLEOTIDE SEQUENCE</scope>
    <source>
        <strain evidence="2">AG5</strain>
        <strain evidence="1">Type strain: AG8-Rh-89/</strain>
    </source>
</reference>
<evidence type="ECO:0000313" key="3">
    <source>
        <dbReference type="Proteomes" id="UP000663827"/>
    </source>
</evidence>
<dbReference type="AlphaFoldDB" id="A0A8H3I5Y9"/>
<name>A0A8H3I5Y9_9AGAM</name>
<dbReference type="Proteomes" id="UP000663827">
    <property type="component" value="Unassembled WGS sequence"/>
</dbReference>
<evidence type="ECO:0000313" key="1">
    <source>
        <dbReference type="EMBL" id="CAE6488138.1"/>
    </source>
</evidence>
<dbReference type="EMBL" id="CAJNJQ010006337">
    <property type="protein sequence ID" value="CAE7227009.1"/>
    <property type="molecule type" value="Genomic_DNA"/>
</dbReference>
<organism evidence="2 3">
    <name type="scientific">Rhizoctonia solani</name>
    <dbReference type="NCBI Taxonomy" id="456999"/>
    <lineage>
        <taxon>Eukaryota</taxon>
        <taxon>Fungi</taxon>
        <taxon>Dikarya</taxon>
        <taxon>Basidiomycota</taxon>
        <taxon>Agaricomycotina</taxon>
        <taxon>Agaricomycetes</taxon>
        <taxon>Cantharellales</taxon>
        <taxon>Ceratobasidiaceae</taxon>
        <taxon>Rhizoctonia</taxon>
    </lineage>
</organism>